<evidence type="ECO:0000256" key="1">
    <source>
        <dbReference type="SAM" id="SignalP"/>
    </source>
</evidence>
<organism evidence="2 3">
    <name type="scientific">Niveibacterium umoris</name>
    <dbReference type="NCBI Taxonomy" id="1193620"/>
    <lineage>
        <taxon>Bacteria</taxon>
        <taxon>Pseudomonadati</taxon>
        <taxon>Pseudomonadota</taxon>
        <taxon>Betaproteobacteria</taxon>
        <taxon>Rhodocyclales</taxon>
        <taxon>Rhodocyclaceae</taxon>
        <taxon>Niveibacterium</taxon>
    </lineage>
</organism>
<feature type="signal peptide" evidence="1">
    <location>
        <begin position="1"/>
        <end position="18"/>
    </location>
</feature>
<dbReference type="EMBL" id="JACIET010000001">
    <property type="protein sequence ID" value="MBB4011714.1"/>
    <property type="molecule type" value="Genomic_DNA"/>
</dbReference>
<protein>
    <recommendedName>
        <fullName evidence="4">Porin domain-containing protein</fullName>
    </recommendedName>
</protein>
<reference evidence="2 3" key="1">
    <citation type="submission" date="2020-08" db="EMBL/GenBank/DDBJ databases">
        <title>Genomic Encyclopedia of Type Strains, Phase IV (KMG-IV): sequencing the most valuable type-strain genomes for metagenomic binning, comparative biology and taxonomic classification.</title>
        <authorList>
            <person name="Goeker M."/>
        </authorList>
    </citation>
    <scope>NUCLEOTIDE SEQUENCE [LARGE SCALE GENOMIC DNA]</scope>
    <source>
        <strain evidence="2 3">DSM 106739</strain>
    </source>
</reference>
<gene>
    <name evidence="2" type="ORF">GGR36_001022</name>
</gene>
<evidence type="ECO:0000313" key="2">
    <source>
        <dbReference type="EMBL" id="MBB4011714.1"/>
    </source>
</evidence>
<evidence type="ECO:0000313" key="3">
    <source>
        <dbReference type="Proteomes" id="UP000561045"/>
    </source>
</evidence>
<name>A0A840BHH8_9RHOO</name>
<dbReference type="SUPFAM" id="SSF56935">
    <property type="entry name" value="Porins"/>
    <property type="match status" value="1"/>
</dbReference>
<dbReference type="Proteomes" id="UP000561045">
    <property type="component" value="Unassembled WGS sequence"/>
</dbReference>
<dbReference type="RefSeq" id="WP_207064303.1">
    <property type="nucleotide sequence ID" value="NZ_JAFGZA010000011.1"/>
</dbReference>
<accession>A0A840BHH8</accession>
<dbReference type="AlphaFoldDB" id="A0A840BHH8"/>
<evidence type="ECO:0008006" key="4">
    <source>
        <dbReference type="Google" id="ProtNLM"/>
    </source>
</evidence>
<proteinExistence type="predicted"/>
<comment type="caution">
    <text evidence="2">The sequence shown here is derived from an EMBL/GenBank/DDBJ whole genome shotgun (WGS) entry which is preliminary data.</text>
</comment>
<sequence>MRHGVIALAALFSAAASAGDADTLAEQSLQFGGFGTLGWAWSDVAGADFRRDVSQAPSGTGRSHGSFEPDSRVGIQASYRYLSAWSAVGQLVSRYRYDGSWRPELTWGFLSYLSEAGVTARAGRLGFDVYPLADSTNVGYTYLPVRPPTEYYGTLPIQSLDGLDVSYLWPVGTAAIKTKAYIGTARSTIPVDEVRNYSLNGSPLVGAYLEYQGEPWSGRLGYSRIKLKDELPLEELFTVLRDYGIPGGPELADRLSVKGRQFGYLVGSLSYQAGGWQAILAASYFHSNSDAIQGYYSGYAHAGYRVGPVTPYLVLSAARSNDLNPTTGLPPVPALAPVEAAANRLLQVNLSDQRSVALGVRYDPMQNIAVKLQADRVSGTRSSTLWFGDADLPDHFRFWVFSAALDFAF</sequence>
<keyword evidence="1" id="KW-0732">Signal</keyword>
<keyword evidence="3" id="KW-1185">Reference proteome</keyword>
<feature type="chain" id="PRO_5032683098" description="Porin domain-containing protein" evidence="1">
    <location>
        <begin position="19"/>
        <end position="409"/>
    </location>
</feature>